<protein>
    <submittedName>
        <fullName evidence="3">Transposase</fullName>
    </submittedName>
</protein>
<dbReference type="Pfam" id="PF02371">
    <property type="entry name" value="Transposase_20"/>
    <property type="match status" value="1"/>
</dbReference>
<dbReference type="GO" id="GO:0003677">
    <property type="term" value="F:DNA binding"/>
    <property type="evidence" value="ECO:0007669"/>
    <property type="project" value="InterPro"/>
</dbReference>
<reference evidence="3 4" key="1">
    <citation type="submission" date="2018-12" db="EMBL/GenBank/DDBJ databases">
        <title>Sequencing of bacterial isolates from soil warming experiment in Harvard Forest, Massachusetts, USA.</title>
        <authorList>
            <person name="Deangelis K."/>
        </authorList>
    </citation>
    <scope>NUCLEOTIDE SEQUENCE [LARGE SCALE GENOMIC DNA]</scope>
    <source>
        <strain evidence="3 4">EB153</strain>
    </source>
</reference>
<evidence type="ECO:0000313" key="3">
    <source>
        <dbReference type="EMBL" id="RSL18869.1"/>
    </source>
</evidence>
<dbReference type="PANTHER" id="PTHR33055:SF3">
    <property type="entry name" value="PUTATIVE TRANSPOSASE FOR IS117-RELATED"/>
    <property type="match status" value="1"/>
</dbReference>
<keyword evidence="4" id="KW-1185">Reference proteome</keyword>
<feature type="domain" description="Transposase IS110-like N-terminal" evidence="1">
    <location>
        <begin position="25"/>
        <end position="166"/>
    </location>
</feature>
<evidence type="ECO:0000259" key="1">
    <source>
        <dbReference type="Pfam" id="PF01548"/>
    </source>
</evidence>
<dbReference type="Pfam" id="PF01548">
    <property type="entry name" value="DEDD_Tnp_IS110"/>
    <property type="match status" value="1"/>
</dbReference>
<dbReference type="AlphaFoldDB" id="A0A428MPR8"/>
<gene>
    <name evidence="3" type="ORF">EDE15_4474</name>
</gene>
<dbReference type="GO" id="GO:0006313">
    <property type="term" value="P:DNA transposition"/>
    <property type="evidence" value="ECO:0007669"/>
    <property type="project" value="InterPro"/>
</dbReference>
<evidence type="ECO:0000259" key="2">
    <source>
        <dbReference type="Pfam" id="PF02371"/>
    </source>
</evidence>
<evidence type="ECO:0000313" key="4">
    <source>
        <dbReference type="Proteomes" id="UP000269669"/>
    </source>
</evidence>
<dbReference type="NCBIfam" id="NF033542">
    <property type="entry name" value="transpos_IS110"/>
    <property type="match status" value="1"/>
</dbReference>
<dbReference type="InterPro" id="IPR002525">
    <property type="entry name" value="Transp_IS110-like_N"/>
</dbReference>
<organism evidence="3 4">
    <name type="scientific">Edaphobacter aggregans</name>
    <dbReference type="NCBI Taxonomy" id="570835"/>
    <lineage>
        <taxon>Bacteria</taxon>
        <taxon>Pseudomonadati</taxon>
        <taxon>Acidobacteriota</taxon>
        <taxon>Terriglobia</taxon>
        <taxon>Terriglobales</taxon>
        <taxon>Acidobacteriaceae</taxon>
        <taxon>Edaphobacter</taxon>
    </lineage>
</organism>
<comment type="caution">
    <text evidence="3">The sequence shown here is derived from an EMBL/GenBank/DDBJ whole genome shotgun (WGS) entry which is preliminary data.</text>
</comment>
<dbReference type="PANTHER" id="PTHR33055">
    <property type="entry name" value="TRANSPOSASE FOR INSERTION SEQUENCE ELEMENT IS1111A"/>
    <property type="match status" value="1"/>
</dbReference>
<dbReference type="InterPro" id="IPR003346">
    <property type="entry name" value="Transposase_20"/>
</dbReference>
<proteinExistence type="predicted"/>
<accession>A0A428MPR8</accession>
<feature type="domain" description="Transposase IS116/IS110/IS902 C-terminal" evidence="2">
    <location>
        <begin position="231"/>
        <end position="305"/>
    </location>
</feature>
<dbReference type="GO" id="GO:0004803">
    <property type="term" value="F:transposase activity"/>
    <property type="evidence" value="ECO:0007669"/>
    <property type="project" value="InterPro"/>
</dbReference>
<dbReference type="Proteomes" id="UP000269669">
    <property type="component" value="Unassembled WGS sequence"/>
</dbReference>
<dbReference type="EMBL" id="RSDW01000001">
    <property type="protein sequence ID" value="RSL18869.1"/>
    <property type="molecule type" value="Genomic_DNA"/>
</dbReference>
<sequence>MPMKKPTQHLIAEVPRSNSRVGMTIGIDLGDVWSHYCTLNEDGEVVDRGRFRTTPAGVEKWFTDLPRIRIAMEAGTHSIWVSEQLQELGHEVIVANVRELRAISHSDRKSDQVDAEKIARYARLDPKILRPIAHRTVAQQEALTLIRARNLVVRLRTAAVNAVRGLAKPCGYRLPASSTLCFAKRCMAVLPPALAEALGPVLEQIAAMTVKIKQYDRTIKRLTETEYPETQALLQVYGVGQLTALTYVLTLGSKERFQRSRDVGCYLGLRPRRSQSGDSDPQLGITKAGNIYLRSLLVECANHVLGPHGRDSTLRQWGLHLASRGGKQSRNRAIVAVARKLAVLLHRIWVTQEPYIPFYVVAA</sequence>
<dbReference type="InterPro" id="IPR047650">
    <property type="entry name" value="Transpos_IS110"/>
</dbReference>
<name>A0A428MPR8_9BACT</name>